<evidence type="ECO:0000256" key="8">
    <source>
        <dbReference type="ARBA" id="ARBA00023002"/>
    </source>
</evidence>
<evidence type="ECO:0000256" key="3">
    <source>
        <dbReference type="ARBA" id="ARBA00010617"/>
    </source>
</evidence>
<dbReference type="GO" id="GO:0016020">
    <property type="term" value="C:membrane"/>
    <property type="evidence" value="ECO:0007669"/>
    <property type="project" value="UniProtKB-SubCell"/>
</dbReference>
<dbReference type="GO" id="GO:0044283">
    <property type="term" value="P:small molecule biosynthetic process"/>
    <property type="evidence" value="ECO:0007669"/>
    <property type="project" value="UniProtKB-ARBA"/>
</dbReference>
<keyword evidence="5" id="KW-0812">Transmembrane</keyword>
<dbReference type="InterPro" id="IPR036396">
    <property type="entry name" value="Cyt_P450_sf"/>
</dbReference>
<dbReference type="Pfam" id="PF00067">
    <property type="entry name" value="p450"/>
    <property type="match status" value="1"/>
</dbReference>
<dbReference type="SUPFAM" id="SSF48264">
    <property type="entry name" value="Cytochrome P450"/>
    <property type="match status" value="1"/>
</dbReference>
<keyword evidence="6 12" id="KW-0479">Metal-binding</keyword>
<evidence type="ECO:0000256" key="9">
    <source>
        <dbReference type="ARBA" id="ARBA00023004"/>
    </source>
</evidence>
<accession>A0A8E0QZD1</accession>
<evidence type="ECO:0000256" key="4">
    <source>
        <dbReference type="ARBA" id="ARBA00022617"/>
    </source>
</evidence>
<dbReference type="PANTHER" id="PTHR24305:SF157">
    <property type="entry name" value="N-ACETYLTRYPTOPHAN 6-HYDROXYLASE IVOC-RELATED"/>
    <property type="match status" value="1"/>
</dbReference>
<evidence type="ECO:0000256" key="12">
    <source>
        <dbReference type="PIRSR" id="PIRSR602401-1"/>
    </source>
</evidence>
<dbReference type="RefSeq" id="XP_043150386.1">
    <property type="nucleotide sequence ID" value="XM_043294451.1"/>
</dbReference>
<evidence type="ECO:0008006" key="15">
    <source>
        <dbReference type="Google" id="ProtNLM"/>
    </source>
</evidence>
<keyword evidence="10" id="KW-0503">Monooxygenase</keyword>
<sequence>MMVSFSWLLLALAYIFCYFLVQSIYRLFFHPLSRYPGPKLTAATFLYEFYYDVIKGGQFLFQIERMHERYGPVVRINPRELHIKDPSFYDTIYAGGTHKRDKDPGWVYVSGAPLSTFSTVSHDHHRFRRSILSDYFSKKSVTVLSPIIEERVLKLMQRFQEAYDSRSAIRVDAAFAGLTADVITHYAYGKSWGFLEDPQFRSNIRAAVNEATKAVHWFRFFPFLVTIFRTIPAQIMCFVQPGKTALLEFQKSIFDHAAQPKSKRDESARTIFHRLTDPSIPPEERSLARIQDEALIVLAAGTETTARALTVATFYMANEPRIWKKLRDELQSSVLPTLSSTATWAELEKLPYLNAVINEALRLSYGAVIRLPRIAPTETLKYKDYAIPPGTPVSMSTYFVHQDPSIFPDPQTFRPERWIEASDQPERLTKYIVSFTRGSRICLGMNLAYIELFMTIAYMVRRFDMVLHETTFEDIRIVRDYVLGLSKHGDLRVFTKVTNMLQE</sequence>
<keyword evidence="11" id="KW-0472">Membrane</keyword>
<proteinExistence type="inferred from homology"/>
<comment type="similarity">
    <text evidence="3">Belongs to the cytochrome P450 family.</text>
</comment>
<dbReference type="CDD" id="cd11062">
    <property type="entry name" value="CYP58-like"/>
    <property type="match status" value="1"/>
</dbReference>
<dbReference type="Gene3D" id="1.10.630.10">
    <property type="entry name" value="Cytochrome P450"/>
    <property type="match status" value="1"/>
</dbReference>
<evidence type="ECO:0000256" key="6">
    <source>
        <dbReference type="ARBA" id="ARBA00022723"/>
    </source>
</evidence>
<comment type="subcellular location">
    <subcellularLocation>
        <location evidence="2">Membrane</location>
        <topology evidence="2">Single-pass membrane protein</topology>
    </subcellularLocation>
</comment>
<keyword evidence="9 12" id="KW-0408">Iron</keyword>
<dbReference type="FunFam" id="1.10.630.10:FF:000069">
    <property type="entry name" value="Cytochrome P450, putative (Eurofung)"/>
    <property type="match status" value="1"/>
</dbReference>
<dbReference type="EMBL" id="BBXM02000008">
    <property type="protein sequence ID" value="GIC93120.1"/>
    <property type="molecule type" value="Genomic_DNA"/>
</dbReference>
<evidence type="ECO:0000256" key="7">
    <source>
        <dbReference type="ARBA" id="ARBA00022989"/>
    </source>
</evidence>
<dbReference type="PANTHER" id="PTHR24305">
    <property type="entry name" value="CYTOCHROME P450"/>
    <property type="match status" value="1"/>
</dbReference>
<evidence type="ECO:0000256" key="5">
    <source>
        <dbReference type="ARBA" id="ARBA00022692"/>
    </source>
</evidence>
<evidence type="ECO:0000256" key="10">
    <source>
        <dbReference type="ARBA" id="ARBA00023033"/>
    </source>
</evidence>
<evidence type="ECO:0000256" key="1">
    <source>
        <dbReference type="ARBA" id="ARBA00001971"/>
    </source>
</evidence>
<evidence type="ECO:0000313" key="13">
    <source>
        <dbReference type="EMBL" id="GIC93120.1"/>
    </source>
</evidence>
<dbReference type="InterPro" id="IPR050121">
    <property type="entry name" value="Cytochrome_P450_monoxygenase"/>
</dbReference>
<dbReference type="PRINTS" id="PR00463">
    <property type="entry name" value="EP450I"/>
</dbReference>
<dbReference type="InterPro" id="IPR002401">
    <property type="entry name" value="Cyt_P450_E_grp-I"/>
</dbReference>
<dbReference type="Proteomes" id="UP000036893">
    <property type="component" value="Unassembled WGS sequence"/>
</dbReference>
<dbReference type="GO" id="GO:0005506">
    <property type="term" value="F:iron ion binding"/>
    <property type="evidence" value="ECO:0007669"/>
    <property type="project" value="InterPro"/>
</dbReference>
<comment type="cofactor">
    <cofactor evidence="1 12">
        <name>heme</name>
        <dbReference type="ChEBI" id="CHEBI:30413"/>
    </cofactor>
</comment>
<reference evidence="13" key="2">
    <citation type="submission" date="2021-01" db="EMBL/GenBank/DDBJ databases">
        <title>Pan-genome distribution and transcriptional activeness of fungal secondary metabolism genes in Aspergillus section Fumigati.</title>
        <authorList>
            <person name="Takahashi H."/>
            <person name="Umemura M."/>
            <person name="Ninomiya A."/>
            <person name="Kusuya Y."/>
            <person name="Urayama S."/>
            <person name="Shimizu M."/>
            <person name="Watanabe A."/>
            <person name="Kamei K."/>
            <person name="Yaguchi T."/>
            <person name="Hagiwara D."/>
        </authorList>
    </citation>
    <scope>NUCLEOTIDE SEQUENCE</scope>
    <source>
        <strain evidence="13">IFM 46973</strain>
    </source>
</reference>
<dbReference type="AlphaFoldDB" id="A0A8E0QZD1"/>
<feature type="binding site" description="axial binding residue" evidence="12">
    <location>
        <position position="442"/>
    </location>
    <ligand>
        <name>heme</name>
        <dbReference type="ChEBI" id="CHEBI:30413"/>
    </ligand>
    <ligandPart>
        <name>Fe</name>
        <dbReference type="ChEBI" id="CHEBI:18248"/>
    </ligandPart>
</feature>
<reference evidence="13" key="1">
    <citation type="journal article" date="2015" name="Genome Announc.">
        <title>Draft Genome Sequence of the Pathogenic Filamentous Fungus Aspergillus udagawae Strain IFM 46973T.</title>
        <authorList>
            <person name="Kusuya Y."/>
            <person name="Takahashi-Nakaguchi A."/>
            <person name="Takahashi H."/>
            <person name="Yaguchi T."/>
        </authorList>
    </citation>
    <scope>NUCLEOTIDE SEQUENCE</scope>
    <source>
        <strain evidence="13">IFM 46973</strain>
    </source>
</reference>
<dbReference type="GO" id="GO:0016705">
    <property type="term" value="F:oxidoreductase activity, acting on paired donors, with incorporation or reduction of molecular oxygen"/>
    <property type="evidence" value="ECO:0007669"/>
    <property type="project" value="InterPro"/>
</dbReference>
<name>A0A8E0QZD1_9EURO</name>
<evidence type="ECO:0000256" key="11">
    <source>
        <dbReference type="ARBA" id="ARBA00023136"/>
    </source>
</evidence>
<dbReference type="GeneID" id="66997078"/>
<dbReference type="PRINTS" id="PR00385">
    <property type="entry name" value="P450"/>
</dbReference>
<organism evidence="13 14">
    <name type="scientific">Aspergillus udagawae</name>
    <dbReference type="NCBI Taxonomy" id="91492"/>
    <lineage>
        <taxon>Eukaryota</taxon>
        <taxon>Fungi</taxon>
        <taxon>Dikarya</taxon>
        <taxon>Ascomycota</taxon>
        <taxon>Pezizomycotina</taxon>
        <taxon>Eurotiomycetes</taxon>
        <taxon>Eurotiomycetidae</taxon>
        <taxon>Eurotiales</taxon>
        <taxon>Aspergillaceae</taxon>
        <taxon>Aspergillus</taxon>
        <taxon>Aspergillus subgen. Fumigati</taxon>
    </lineage>
</organism>
<keyword evidence="7" id="KW-1133">Transmembrane helix</keyword>
<gene>
    <name evidence="13" type="ORF">Aud_009601</name>
</gene>
<evidence type="ECO:0000256" key="2">
    <source>
        <dbReference type="ARBA" id="ARBA00004167"/>
    </source>
</evidence>
<dbReference type="InterPro" id="IPR001128">
    <property type="entry name" value="Cyt_P450"/>
</dbReference>
<dbReference type="GO" id="GO:0004497">
    <property type="term" value="F:monooxygenase activity"/>
    <property type="evidence" value="ECO:0007669"/>
    <property type="project" value="UniProtKB-KW"/>
</dbReference>
<evidence type="ECO:0000313" key="14">
    <source>
        <dbReference type="Proteomes" id="UP000036893"/>
    </source>
</evidence>
<comment type="caution">
    <text evidence="13">The sequence shown here is derived from an EMBL/GenBank/DDBJ whole genome shotgun (WGS) entry which is preliminary data.</text>
</comment>
<protein>
    <recommendedName>
        <fullName evidence="15">Trichodiene oxygenase</fullName>
    </recommendedName>
</protein>
<keyword evidence="4 12" id="KW-0349">Heme</keyword>
<dbReference type="GO" id="GO:0020037">
    <property type="term" value="F:heme binding"/>
    <property type="evidence" value="ECO:0007669"/>
    <property type="project" value="InterPro"/>
</dbReference>
<keyword evidence="8" id="KW-0560">Oxidoreductase</keyword>